<evidence type="ECO:0000256" key="1">
    <source>
        <dbReference type="SAM" id="Coils"/>
    </source>
</evidence>
<dbReference type="Proteomes" id="UP000193925">
    <property type="component" value="Chromosome AFERRI"/>
</dbReference>
<dbReference type="Gene3D" id="1.10.340.50">
    <property type="match status" value="1"/>
</dbReference>
<dbReference type="AlphaFoldDB" id="A0A060UZ78"/>
<keyword evidence="4" id="KW-1185">Reference proteome</keyword>
<protein>
    <recommendedName>
        <fullName evidence="5">Primase C-terminal 1 domain-containing protein</fullName>
    </recommendedName>
</protein>
<name>A0A060UZ78_9PROT</name>
<keyword evidence="1" id="KW-0175">Coiled coil</keyword>
<proteinExistence type="predicted"/>
<feature type="coiled-coil region" evidence="1">
    <location>
        <begin position="99"/>
        <end position="126"/>
    </location>
</feature>
<evidence type="ECO:0000313" key="2">
    <source>
        <dbReference type="EMBL" id="CDQ11963.1"/>
    </source>
</evidence>
<evidence type="ECO:0008006" key="5">
    <source>
        <dbReference type="Google" id="ProtNLM"/>
    </source>
</evidence>
<reference evidence="2" key="1">
    <citation type="submission" date="2014-03" db="EMBL/GenBank/DDBJ databases">
        <authorList>
            <person name="Genoscope - CEA"/>
        </authorList>
    </citation>
    <scope>NUCLEOTIDE SEQUENCE [LARGE SCALE GENOMIC DNA]</scope>
    <source>
        <strain evidence="2">CF27</strain>
    </source>
</reference>
<evidence type="ECO:0000313" key="4">
    <source>
        <dbReference type="Proteomes" id="UP000193925"/>
    </source>
</evidence>
<sequence length="454" mass="50574">MKKALPQAASLSGIGRYDDAGSIATPSAVGPAAPPVPVPLKSRIDPDRDCWVDLLRKTRGALNRDNIRRCIALLMPKLSRCGPWTDTDDDLCELWAELRRIENNAIARARKKRQRATQNALQAQTDDGDSKGVAEHRLSAGKIVQLFASRIPDRPYCTDNFSTGVRIRPRTTAMCSREIQPNAPWSRQCLVLDLDHDRPFPDGCPPPQLIVHNPTNGHRHGLIVWETPILIGPSASRKGQKFYEDTAAAIQLLYAGDPNYRGTLCHNPLSAAWRLEILHPDTYQLSDFREVLKMAKEQGANNAYRSAGAEAYAVLGRNCATWEACRYFGYALGPRPDLYNRIREQIDKYNVQHNTPPLGPRECHNIAKSITAYVMSGQQRGQSMTDEDWQTWVAHTHRPKVQARRGRLGGLAKGAANAHKRTMAWELAEQGLSARAIAAQLDVSAMSVSRWLRG</sequence>
<organism evidence="2">
    <name type="scientific">Acidithiobacillus ferrivorans</name>
    <dbReference type="NCBI Taxonomy" id="160808"/>
    <lineage>
        <taxon>Bacteria</taxon>
        <taxon>Pseudomonadati</taxon>
        <taxon>Pseudomonadota</taxon>
        <taxon>Acidithiobacillia</taxon>
        <taxon>Acidithiobacillales</taxon>
        <taxon>Acidithiobacillaceae</taxon>
        <taxon>Acidithiobacillus</taxon>
    </lineage>
</organism>
<reference evidence="2" key="2">
    <citation type="submission" date="2014-07" db="EMBL/GenBank/DDBJ databases">
        <title>Initial genome analysis of the psychrotolerant acidophile Acidithiobacillus ferrivorans CF27: insights into iron and sulfur oxidation pathways and into biofilm formation.</title>
        <authorList>
            <person name="Talla E."/>
            <person name="Hedrich S."/>
            <person name="Mangenot S."/>
            <person name="Ji B."/>
            <person name="Johnson D.B."/>
            <person name="Barbe V."/>
            <person name="Bonnefoy V."/>
        </authorList>
    </citation>
    <scope>NUCLEOTIDE SEQUENCE [LARGE SCALE GENOMIC DNA]</scope>
    <source>
        <strain evidence="2">CF27</strain>
    </source>
</reference>
<dbReference type="EMBL" id="LT841305">
    <property type="protein sequence ID" value="SMH65518.1"/>
    <property type="molecule type" value="Genomic_DNA"/>
</dbReference>
<gene>
    <name evidence="3" type="ORF">AFERRI_20300</name>
    <name evidence="2" type="ORF">AFERRI_600189</name>
</gene>
<accession>A0A060UZ78</accession>
<dbReference type="EMBL" id="CCCS020000057">
    <property type="protein sequence ID" value="CDQ11963.1"/>
    <property type="molecule type" value="Genomic_DNA"/>
</dbReference>
<dbReference type="InterPro" id="IPR004322">
    <property type="entry name" value="Plasmid_replicase_bac"/>
</dbReference>
<reference evidence="3 4" key="3">
    <citation type="submission" date="2017-03" db="EMBL/GenBank/DDBJ databases">
        <authorList>
            <person name="Regsiter A."/>
            <person name="William W."/>
        </authorList>
    </citation>
    <scope>NUCLEOTIDE SEQUENCE [LARGE SCALE GENOMIC DNA]</scope>
    <source>
        <strain evidence="3">PRJEB5721</strain>
    </source>
</reference>
<dbReference type="RefSeq" id="WP_035195235.1">
    <property type="nucleotide sequence ID" value="NZ_CCCS020000057.1"/>
</dbReference>
<dbReference type="Pfam" id="PF03090">
    <property type="entry name" value="Replicase"/>
    <property type="match status" value="1"/>
</dbReference>
<evidence type="ECO:0000313" key="3">
    <source>
        <dbReference type="EMBL" id="SMH65518.1"/>
    </source>
</evidence>